<dbReference type="InterPro" id="IPR024977">
    <property type="entry name" value="Apc4-like_WD40_dom"/>
</dbReference>
<protein>
    <recommendedName>
        <fullName evidence="2">Anaphase-promoting complex subunit 4-like WD40 domain-containing protein</fullName>
    </recommendedName>
</protein>
<dbReference type="InterPro" id="IPR015943">
    <property type="entry name" value="WD40/YVTN_repeat-like_dom_sf"/>
</dbReference>
<dbReference type="Gene3D" id="2.130.10.10">
    <property type="entry name" value="YVTN repeat-like/Quinoprotein amine dehydrogenase"/>
    <property type="match status" value="1"/>
</dbReference>
<dbReference type="PANTHER" id="PTHR44080">
    <property type="entry name" value="E3 UBIQUITIN-PROTEIN LIGASE COP1"/>
    <property type="match status" value="1"/>
</dbReference>
<reference evidence="3 4" key="1">
    <citation type="journal article" date="2024" name="Nat. Commun.">
        <title>Phylogenomics reveals the evolutionary origins of lichenization in chlorophyte algae.</title>
        <authorList>
            <person name="Puginier C."/>
            <person name="Libourel C."/>
            <person name="Otte J."/>
            <person name="Skaloud P."/>
            <person name="Haon M."/>
            <person name="Grisel S."/>
            <person name="Petersen M."/>
            <person name="Berrin J.G."/>
            <person name="Delaux P.M."/>
            <person name="Dal Grande F."/>
            <person name="Keller J."/>
        </authorList>
    </citation>
    <scope>NUCLEOTIDE SEQUENCE [LARGE SCALE GENOMIC DNA]</scope>
    <source>
        <strain evidence="3 4">SAG 2523</strain>
    </source>
</reference>
<feature type="repeat" description="WD" evidence="1">
    <location>
        <begin position="31"/>
        <end position="73"/>
    </location>
</feature>
<sequence length="243" mass="26848">VTSSQLISADYEGSVSLWDVGDGRGHSVAEFEAHDRRIWSAAFCPLKAAQFVSGSDDGWVKVWSTQQQNRVAEIEVRANVCAVQWNPISSFELAVGSANHDVHLYDLRQPSEPTHVFKGHSKAVSYVRYLNSTELVSASTDSTLRMLDTRRRCSVRTYSGHLNEKNFVGLSSSSDFMACGSETNEVHVYNKNLAKPVARKVFSHPSGPQDYPPFISSVCWKPDASMLLAANSEGTIKIFKLTS</sequence>
<name>A0AAW1T027_9CHLO</name>
<evidence type="ECO:0000259" key="2">
    <source>
        <dbReference type="Pfam" id="PF12894"/>
    </source>
</evidence>
<dbReference type="GO" id="GO:0061630">
    <property type="term" value="F:ubiquitin protein ligase activity"/>
    <property type="evidence" value="ECO:0007669"/>
    <property type="project" value="InterPro"/>
</dbReference>
<dbReference type="SMART" id="SM00320">
    <property type="entry name" value="WD40"/>
    <property type="match status" value="5"/>
</dbReference>
<keyword evidence="1" id="KW-0853">WD repeat</keyword>
<organism evidence="3 4">
    <name type="scientific">Apatococcus fuscideae</name>
    <dbReference type="NCBI Taxonomy" id="2026836"/>
    <lineage>
        <taxon>Eukaryota</taxon>
        <taxon>Viridiplantae</taxon>
        <taxon>Chlorophyta</taxon>
        <taxon>core chlorophytes</taxon>
        <taxon>Trebouxiophyceae</taxon>
        <taxon>Chlorellales</taxon>
        <taxon>Chlorellaceae</taxon>
        <taxon>Apatococcus</taxon>
    </lineage>
</organism>
<evidence type="ECO:0000313" key="3">
    <source>
        <dbReference type="EMBL" id="KAK9862104.1"/>
    </source>
</evidence>
<dbReference type="Pfam" id="PF00400">
    <property type="entry name" value="WD40"/>
    <property type="match status" value="2"/>
</dbReference>
<keyword evidence="4" id="KW-1185">Reference proteome</keyword>
<dbReference type="Pfam" id="PF12894">
    <property type="entry name" value="ANAPC4_WD40"/>
    <property type="match status" value="1"/>
</dbReference>
<evidence type="ECO:0000256" key="1">
    <source>
        <dbReference type="PROSITE-ProRule" id="PRU00221"/>
    </source>
</evidence>
<comment type="caution">
    <text evidence="3">The sequence shown here is derived from an EMBL/GenBank/DDBJ whole genome shotgun (WGS) entry which is preliminary data.</text>
</comment>
<feature type="non-terminal residue" evidence="3">
    <location>
        <position position="1"/>
    </location>
</feature>
<dbReference type="PROSITE" id="PS50294">
    <property type="entry name" value="WD_REPEATS_REGION"/>
    <property type="match status" value="1"/>
</dbReference>
<dbReference type="SUPFAM" id="SSF50978">
    <property type="entry name" value="WD40 repeat-like"/>
    <property type="match status" value="1"/>
</dbReference>
<dbReference type="GO" id="GO:0043161">
    <property type="term" value="P:proteasome-mediated ubiquitin-dependent protein catabolic process"/>
    <property type="evidence" value="ECO:0007669"/>
    <property type="project" value="TreeGrafter"/>
</dbReference>
<dbReference type="AlphaFoldDB" id="A0AAW1T027"/>
<dbReference type="PROSITE" id="PS50082">
    <property type="entry name" value="WD_REPEATS_2"/>
    <property type="match status" value="2"/>
</dbReference>
<evidence type="ECO:0000313" key="4">
    <source>
        <dbReference type="Proteomes" id="UP001485043"/>
    </source>
</evidence>
<dbReference type="InterPro" id="IPR036322">
    <property type="entry name" value="WD40_repeat_dom_sf"/>
</dbReference>
<dbReference type="Proteomes" id="UP001485043">
    <property type="component" value="Unassembled WGS sequence"/>
</dbReference>
<feature type="domain" description="Anaphase-promoting complex subunit 4-like WD40" evidence="2">
    <location>
        <begin position="170"/>
        <end position="241"/>
    </location>
</feature>
<dbReference type="InterPro" id="IPR042755">
    <property type="entry name" value="COP1"/>
</dbReference>
<proteinExistence type="predicted"/>
<feature type="repeat" description="WD" evidence="1">
    <location>
        <begin position="215"/>
        <end position="243"/>
    </location>
</feature>
<gene>
    <name evidence="3" type="ORF">WJX84_002588</name>
</gene>
<dbReference type="InterPro" id="IPR001680">
    <property type="entry name" value="WD40_rpt"/>
</dbReference>
<accession>A0AAW1T027</accession>
<dbReference type="PANTHER" id="PTHR44080:SF1">
    <property type="entry name" value="E3 UBIQUITIN-PROTEIN LIGASE COP1"/>
    <property type="match status" value="1"/>
</dbReference>
<dbReference type="EMBL" id="JALJOV010000654">
    <property type="protein sequence ID" value="KAK9862104.1"/>
    <property type="molecule type" value="Genomic_DNA"/>
</dbReference>